<protein>
    <submittedName>
        <fullName evidence="2">DUF1080 domain-containing protein</fullName>
    </submittedName>
</protein>
<proteinExistence type="predicted"/>
<organism evidence="2 3">
    <name type="scientific">Bremerella cremea</name>
    <dbReference type="NCBI Taxonomy" id="1031537"/>
    <lineage>
        <taxon>Bacteria</taxon>
        <taxon>Pseudomonadati</taxon>
        <taxon>Planctomycetota</taxon>
        <taxon>Planctomycetia</taxon>
        <taxon>Pirellulales</taxon>
        <taxon>Pirellulaceae</taxon>
        <taxon>Bremerella</taxon>
    </lineage>
</organism>
<dbReference type="EMBL" id="QPEX01000045">
    <property type="protein sequence ID" value="RCS41523.1"/>
    <property type="molecule type" value="Genomic_DNA"/>
</dbReference>
<sequence length="319" mass="35529">MLRTIAMVMSGDITITIPPISRLDNRQVSTVKALYAFALLLGVSLSLPFPLPALADSPVQEPGQAVIPTKVIPLIPDNDLSQWYTWLTDSGYEDPRHVFTVQPDGILRISGDGFGALTTKKEYANYLLIMEYRWGEKTWAPREQAAKDAGVLVHAQGIDGGYGWKDGQPGAWMPSFEFQIIEGGVGDLLVLSGRGKNGTQLNPSATVSVVRDRDGEPVWSSEGKPEVFRKGRVNWLGRDPDWQDRLGFRGKNDVESPGQAWTRIECICRDDELTYRVNGKLVNHITDVQPRQGKILVQTEGAEWFIRKLELHPLPEVQP</sequence>
<dbReference type="AlphaFoldDB" id="A0A368KNJ5"/>
<reference evidence="2 3" key="1">
    <citation type="submission" date="2018-07" db="EMBL/GenBank/DDBJ databases">
        <title>Comparative genomes isolates from brazilian mangrove.</title>
        <authorList>
            <person name="De Araujo J.E."/>
            <person name="Taketani R.G."/>
            <person name="Silva M.C.P."/>
            <person name="Lourenco M.V."/>
            <person name="Oliveira V.M."/>
            <person name="Andreote F.D."/>
        </authorList>
    </citation>
    <scope>NUCLEOTIDE SEQUENCE [LARGE SCALE GENOMIC DNA]</scope>
    <source>
        <strain evidence="2 3">HEX PRIS-MGV</strain>
    </source>
</reference>
<feature type="domain" description="3-keto-alpha-glucoside-1,2-lyase/3-keto-2-hydroxy-glucal hydratase" evidence="1">
    <location>
        <begin position="72"/>
        <end position="311"/>
    </location>
</feature>
<evidence type="ECO:0000313" key="3">
    <source>
        <dbReference type="Proteomes" id="UP000253562"/>
    </source>
</evidence>
<dbReference type="Pfam" id="PF06439">
    <property type="entry name" value="3keto-disac_hyd"/>
    <property type="match status" value="1"/>
</dbReference>
<dbReference type="GO" id="GO:0016787">
    <property type="term" value="F:hydrolase activity"/>
    <property type="evidence" value="ECO:0007669"/>
    <property type="project" value="InterPro"/>
</dbReference>
<dbReference type="InterPro" id="IPR010496">
    <property type="entry name" value="AL/BT2_dom"/>
</dbReference>
<accession>A0A368KNJ5</accession>
<name>A0A368KNJ5_9BACT</name>
<evidence type="ECO:0000259" key="1">
    <source>
        <dbReference type="Pfam" id="PF06439"/>
    </source>
</evidence>
<comment type="caution">
    <text evidence="2">The sequence shown here is derived from an EMBL/GenBank/DDBJ whole genome shotgun (WGS) entry which is preliminary data.</text>
</comment>
<evidence type="ECO:0000313" key="2">
    <source>
        <dbReference type="EMBL" id="RCS41523.1"/>
    </source>
</evidence>
<dbReference type="Proteomes" id="UP000253562">
    <property type="component" value="Unassembled WGS sequence"/>
</dbReference>
<dbReference type="Gene3D" id="2.60.120.560">
    <property type="entry name" value="Exo-inulinase, domain 1"/>
    <property type="match status" value="1"/>
</dbReference>
<gene>
    <name evidence="2" type="ORF">DTL42_23530</name>
</gene>